<reference evidence="3" key="1">
    <citation type="submission" date="2024-03" db="EMBL/GenBank/DDBJ databases">
        <title>Diverse circular DNA viruses in blood, oral, and fecal samples of captive lemurs.</title>
        <authorList>
            <person name="Paietta E.N."/>
            <person name="Kraberger S."/>
            <person name="Lund M.C."/>
            <person name="Custer J.M."/>
            <person name="Vargas K.M."/>
            <person name="Ehmke E.E."/>
            <person name="Yoder A.D."/>
            <person name="Varsani A."/>
        </authorList>
    </citation>
    <scope>NUCLEOTIDE SEQUENCE</scope>
    <source>
        <strain evidence="3">Duke_26_2</strain>
    </source>
</reference>
<dbReference type="EMBL" id="PP511706">
    <property type="protein sequence ID" value="XCD06724.1"/>
    <property type="molecule type" value="Genomic_DNA"/>
</dbReference>
<dbReference type="PROSITE" id="PS50943">
    <property type="entry name" value="HTH_CROC1"/>
    <property type="match status" value="1"/>
</dbReference>
<name>A0AAU8B336_9CAUD</name>
<dbReference type="Gene3D" id="1.10.260.40">
    <property type="entry name" value="lambda repressor-like DNA-binding domains"/>
    <property type="match status" value="1"/>
</dbReference>
<evidence type="ECO:0000259" key="2">
    <source>
        <dbReference type="PROSITE" id="PS50943"/>
    </source>
</evidence>
<proteinExistence type="predicted"/>
<feature type="domain" description="HTH cro/C1-type" evidence="2">
    <location>
        <begin position="1"/>
        <end position="45"/>
    </location>
</feature>
<evidence type="ECO:0000313" key="3">
    <source>
        <dbReference type="EMBL" id="XCD06724.1"/>
    </source>
</evidence>
<feature type="region of interest" description="Disordered" evidence="1">
    <location>
        <begin position="54"/>
        <end position="73"/>
    </location>
</feature>
<dbReference type="GO" id="GO:0003677">
    <property type="term" value="F:DNA binding"/>
    <property type="evidence" value="ECO:0007669"/>
    <property type="project" value="InterPro"/>
</dbReference>
<organism evidence="3">
    <name type="scientific">Dulem virus 30</name>
    <dbReference type="NCBI Taxonomy" id="3145748"/>
    <lineage>
        <taxon>Viruses</taxon>
        <taxon>Duplodnaviria</taxon>
        <taxon>Heunggongvirae</taxon>
        <taxon>Uroviricota</taxon>
        <taxon>Caudoviricetes</taxon>
    </lineage>
</organism>
<dbReference type="InterPro" id="IPR010982">
    <property type="entry name" value="Lambda_DNA-bd_dom_sf"/>
</dbReference>
<evidence type="ECO:0000256" key="1">
    <source>
        <dbReference type="SAM" id="MobiDB-lite"/>
    </source>
</evidence>
<dbReference type="SUPFAM" id="SSF47413">
    <property type="entry name" value="lambda repressor-like DNA-binding domains"/>
    <property type="match status" value="1"/>
</dbReference>
<dbReference type="InterPro" id="IPR001387">
    <property type="entry name" value="Cro/C1-type_HTH"/>
</dbReference>
<accession>A0AAU8B336</accession>
<sequence length="73" mass="8244">MTQAQFAKFLSIPRGTLSHHLKGRAISPSNLKKYSDGLNLDLAKYCIEEIKEDKNESNKDFKKKSTTTKGNDN</sequence>
<dbReference type="Pfam" id="PF01381">
    <property type="entry name" value="HTH_3"/>
    <property type="match status" value="1"/>
</dbReference>
<dbReference type="CDD" id="cd00093">
    <property type="entry name" value="HTH_XRE"/>
    <property type="match status" value="1"/>
</dbReference>
<protein>
    <submittedName>
        <fullName evidence="3">HTH XrE protein</fullName>
    </submittedName>
</protein>